<dbReference type="InterPro" id="IPR050364">
    <property type="entry name" value="Cytochrome_P450_fung"/>
</dbReference>
<dbReference type="PANTHER" id="PTHR46300">
    <property type="entry name" value="P450, PUTATIVE (EUROFUNG)-RELATED-RELATED"/>
    <property type="match status" value="1"/>
</dbReference>
<keyword evidence="4 9" id="KW-0349">Heme</keyword>
<accession>A0A9P7UJB2</accession>
<evidence type="ECO:0000256" key="2">
    <source>
        <dbReference type="ARBA" id="ARBA00005179"/>
    </source>
</evidence>
<evidence type="ECO:0008006" key="13">
    <source>
        <dbReference type="Google" id="ProtNLM"/>
    </source>
</evidence>
<dbReference type="CDD" id="cd11065">
    <property type="entry name" value="CYP64-like"/>
    <property type="match status" value="1"/>
</dbReference>
<dbReference type="PRINTS" id="PR00463">
    <property type="entry name" value="EP450I"/>
</dbReference>
<comment type="cofactor">
    <cofactor evidence="1 9">
        <name>heme</name>
        <dbReference type="ChEBI" id="CHEBI:30413"/>
    </cofactor>
</comment>
<evidence type="ECO:0000256" key="5">
    <source>
        <dbReference type="ARBA" id="ARBA00022723"/>
    </source>
</evidence>
<dbReference type="SUPFAM" id="SSF48264">
    <property type="entry name" value="Cytochrome P450"/>
    <property type="match status" value="1"/>
</dbReference>
<feature type="binding site" description="axial binding residue" evidence="9">
    <location>
        <position position="446"/>
    </location>
    <ligand>
        <name>heme</name>
        <dbReference type="ChEBI" id="CHEBI:30413"/>
    </ligand>
    <ligandPart>
        <name>Fe</name>
        <dbReference type="ChEBI" id="CHEBI:18248"/>
    </ligandPart>
</feature>
<protein>
    <recommendedName>
        <fullName evidence="13">Cytochrome P450</fullName>
    </recommendedName>
</protein>
<evidence type="ECO:0000313" key="11">
    <source>
        <dbReference type="EMBL" id="KAG7085592.1"/>
    </source>
</evidence>
<proteinExistence type="inferred from homology"/>
<dbReference type="InterPro" id="IPR002401">
    <property type="entry name" value="Cyt_P450_E_grp-I"/>
</dbReference>
<keyword evidence="6 10" id="KW-0560">Oxidoreductase</keyword>
<evidence type="ECO:0000256" key="1">
    <source>
        <dbReference type="ARBA" id="ARBA00001971"/>
    </source>
</evidence>
<name>A0A9P7UJB2_9AGAR</name>
<keyword evidence="8 10" id="KW-0503">Monooxygenase</keyword>
<dbReference type="GO" id="GO:0016705">
    <property type="term" value="F:oxidoreductase activity, acting on paired donors, with incorporation or reduction of molecular oxygen"/>
    <property type="evidence" value="ECO:0007669"/>
    <property type="project" value="InterPro"/>
</dbReference>
<dbReference type="PRINTS" id="PR00385">
    <property type="entry name" value="P450"/>
</dbReference>
<dbReference type="Proteomes" id="UP001049176">
    <property type="component" value="Chromosome 11"/>
</dbReference>
<dbReference type="OrthoDB" id="2789670at2759"/>
<dbReference type="GO" id="GO:0020037">
    <property type="term" value="F:heme binding"/>
    <property type="evidence" value="ECO:0007669"/>
    <property type="project" value="InterPro"/>
</dbReference>
<evidence type="ECO:0000256" key="6">
    <source>
        <dbReference type="ARBA" id="ARBA00023002"/>
    </source>
</evidence>
<dbReference type="PROSITE" id="PS00086">
    <property type="entry name" value="CYTOCHROME_P450"/>
    <property type="match status" value="1"/>
</dbReference>
<dbReference type="InterPro" id="IPR017972">
    <property type="entry name" value="Cyt_P450_CS"/>
</dbReference>
<evidence type="ECO:0000256" key="4">
    <source>
        <dbReference type="ARBA" id="ARBA00022617"/>
    </source>
</evidence>
<comment type="caution">
    <text evidence="11">The sequence shown here is derived from an EMBL/GenBank/DDBJ whole genome shotgun (WGS) entry which is preliminary data.</text>
</comment>
<dbReference type="Gene3D" id="1.10.630.10">
    <property type="entry name" value="Cytochrome P450"/>
    <property type="match status" value="1"/>
</dbReference>
<organism evidence="11 12">
    <name type="scientific">Marasmius oreades</name>
    <name type="common">fairy-ring Marasmius</name>
    <dbReference type="NCBI Taxonomy" id="181124"/>
    <lineage>
        <taxon>Eukaryota</taxon>
        <taxon>Fungi</taxon>
        <taxon>Dikarya</taxon>
        <taxon>Basidiomycota</taxon>
        <taxon>Agaricomycotina</taxon>
        <taxon>Agaricomycetes</taxon>
        <taxon>Agaricomycetidae</taxon>
        <taxon>Agaricales</taxon>
        <taxon>Marasmiineae</taxon>
        <taxon>Marasmiaceae</taxon>
        <taxon>Marasmius</taxon>
    </lineage>
</organism>
<dbReference type="InterPro" id="IPR001128">
    <property type="entry name" value="Cyt_P450"/>
</dbReference>
<dbReference type="GeneID" id="66072219"/>
<evidence type="ECO:0000256" key="10">
    <source>
        <dbReference type="RuleBase" id="RU000461"/>
    </source>
</evidence>
<dbReference type="AlphaFoldDB" id="A0A9P7UJB2"/>
<evidence type="ECO:0000313" key="12">
    <source>
        <dbReference type="Proteomes" id="UP001049176"/>
    </source>
</evidence>
<gene>
    <name evidence="11" type="ORF">E1B28_003143</name>
</gene>
<dbReference type="GO" id="GO:0004497">
    <property type="term" value="F:monooxygenase activity"/>
    <property type="evidence" value="ECO:0007669"/>
    <property type="project" value="UniProtKB-KW"/>
</dbReference>
<reference evidence="11" key="1">
    <citation type="journal article" date="2021" name="Genome Biol. Evol.">
        <title>The assembled and annotated genome of the fairy-ring fungus Marasmius oreades.</title>
        <authorList>
            <person name="Hiltunen M."/>
            <person name="Ament-Velasquez S.L."/>
            <person name="Johannesson H."/>
        </authorList>
    </citation>
    <scope>NUCLEOTIDE SEQUENCE</scope>
    <source>
        <strain evidence="11">03SP1</strain>
    </source>
</reference>
<comment type="pathway">
    <text evidence="2">Secondary metabolite biosynthesis.</text>
</comment>
<dbReference type="RefSeq" id="XP_043002063.1">
    <property type="nucleotide sequence ID" value="XM_043160107.1"/>
</dbReference>
<dbReference type="Pfam" id="PF00067">
    <property type="entry name" value="p450"/>
    <property type="match status" value="1"/>
</dbReference>
<evidence type="ECO:0000256" key="3">
    <source>
        <dbReference type="ARBA" id="ARBA00010617"/>
    </source>
</evidence>
<evidence type="ECO:0000256" key="9">
    <source>
        <dbReference type="PIRSR" id="PIRSR602401-1"/>
    </source>
</evidence>
<keyword evidence="12" id="KW-1185">Reference proteome</keyword>
<comment type="similarity">
    <text evidence="3 10">Belongs to the cytochrome P450 family.</text>
</comment>
<keyword evidence="5 9" id="KW-0479">Metal-binding</keyword>
<dbReference type="InterPro" id="IPR036396">
    <property type="entry name" value="Cyt_P450_sf"/>
</dbReference>
<dbReference type="KEGG" id="more:E1B28_003143"/>
<evidence type="ECO:0000256" key="8">
    <source>
        <dbReference type="ARBA" id="ARBA00023033"/>
    </source>
</evidence>
<dbReference type="GO" id="GO:0005506">
    <property type="term" value="F:iron ion binding"/>
    <property type="evidence" value="ECO:0007669"/>
    <property type="project" value="InterPro"/>
</dbReference>
<sequence>MDLLKSFLILFISVFTLRLLVKRHRRWLHLPPGPKGLPIVGNIVETRAIANSNEPPWVTYSKWSDIYGDIFTFQVLGSRTVILNSYKAIMELLERRSYNYSDRPSLSMLNDLLRWKWLITFMRYSDWWRLHRKTVHQSFNHSQVLPEYYDIQKERTSLLIRKLATSPKNFFEHVRAHSGETILEIVYGYRTQEDIDLYVQLVDEAMQGMNASGVGIYLVDYFPILKHVPAWFPGARFKTEAEVWARNADRLVNLPWELIQKLMDEGSAVPCFCTRNLEKFRKTATSNNNLATDEFIKNCAATSFLGGAETTVSAVLSFILAMVLNPRIQARAQKELDEITGSARLPEFADRENLPYIHAILLETLRWNPVTPLAVPHRSVNDDVYEGYLIPGGSAIIANAWAVLRNESLYGPDTANFNPDRFIKQDGKSLPPNPESIAFGFGRRSCPGRQFALNTVWLTITYLLASFTIAKEIDNEGKEINPVVEYMVGLTSHPRPFNCRFVPRPSAPSFNQ</sequence>
<dbReference type="EMBL" id="CM032191">
    <property type="protein sequence ID" value="KAG7085592.1"/>
    <property type="molecule type" value="Genomic_DNA"/>
</dbReference>
<keyword evidence="7 9" id="KW-0408">Iron</keyword>
<evidence type="ECO:0000256" key="7">
    <source>
        <dbReference type="ARBA" id="ARBA00023004"/>
    </source>
</evidence>
<dbReference type="PANTHER" id="PTHR46300:SF7">
    <property type="entry name" value="P450, PUTATIVE (EUROFUNG)-RELATED"/>
    <property type="match status" value="1"/>
</dbReference>